<dbReference type="PANTHER" id="PTHR18952">
    <property type="entry name" value="CARBONIC ANHYDRASE"/>
    <property type="match status" value="1"/>
</dbReference>
<dbReference type="PROSITE" id="PS51144">
    <property type="entry name" value="ALPHA_CA_2"/>
    <property type="match status" value="1"/>
</dbReference>
<dbReference type="AlphaFoldDB" id="A0A6A6NQQ7"/>
<dbReference type="InterPro" id="IPR041891">
    <property type="entry name" value="Alpha_CA_prokaryot-like"/>
</dbReference>
<comment type="function">
    <text evidence="2 9">Reversible hydration of carbon dioxide.</text>
</comment>
<evidence type="ECO:0000256" key="7">
    <source>
        <dbReference type="ARBA" id="ARBA00023239"/>
    </source>
</evidence>
<comment type="cofactor">
    <cofactor evidence="1 9">
        <name>Zn(2+)</name>
        <dbReference type="ChEBI" id="CHEBI:29105"/>
    </cofactor>
</comment>
<feature type="chain" id="PRO_5025719346" description="Carbonic anhydrase" evidence="9">
    <location>
        <begin position="19"/>
        <end position="309"/>
    </location>
</feature>
<evidence type="ECO:0000256" key="2">
    <source>
        <dbReference type="ARBA" id="ARBA00002904"/>
    </source>
</evidence>
<organism evidence="11 12">
    <name type="scientific">Lineolata rhizophorae</name>
    <dbReference type="NCBI Taxonomy" id="578093"/>
    <lineage>
        <taxon>Eukaryota</taxon>
        <taxon>Fungi</taxon>
        <taxon>Dikarya</taxon>
        <taxon>Ascomycota</taxon>
        <taxon>Pezizomycotina</taxon>
        <taxon>Dothideomycetes</taxon>
        <taxon>Dothideomycetes incertae sedis</taxon>
        <taxon>Lineolatales</taxon>
        <taxon>Lineolataceae</taxon>
        <taxon>Lineolata</taxon>
    </lineage>
</organism>
<evidence type="ECO:0000256" key="9">
    <source>
        <dbReference type="RuleBase" id="RU367011"/>
    </source>
</evidence>
<feature type="signal peptide" evidence="9">
    <location>
        <begin position="1"/>
        <end position="18"/>
    </location>
</feature>
<proteinExistence type="inferred from homology"/>
<comment type="similarity">
    <text evidence="3 9">Belongs to the alpha-carbonic anhydrase family.</text>
</comment>
<keyword evidence="7 9" id="KW-0456">Lyase</keyword>
<dbReference type="GO" id="GO:0004089">
    <property type="term" value="F:carbonate dehydratase activity"/>
    <property type="evidence" value="ECO:0007669"/>
    <property type="project" value="UniProtKB-UniRule"/>
</dbReference>
<evidence type="ECO:0000256" key="5">
    <source>
        <dbReference type="ARBA" id="ARBA00022723"/>
    </source>
</evidence>
<feature type="domain" description="Alpha-carbonic anhydrase" evidence="10">
    <location>
        <begin position="40"/>
        <end position="286"/>
    </location>
</feature>
<gene>
    <name evidence="11" type="ORF">BDY21DRAFT_366620</name>
</gene>
<keyword evidence="12" id="KW-1185">Reference proteome</keyword>
<dbReference type="GO" id="GO:0008270">
    <property type="term" value="F:zinc ion binding"/>
    <property type="evidence" value="ECO:0007669"/>
    <property type="project" value="UniProtKB-UniRule"/>
</dbReference>
<accession>A0A6A6NQQ7</accession>
<dbReference type="OrthoDB" id="429145at2759"/>
<dbReference type="PROSITE" id="PS00162">
    <property type="entry name" value="ALPHA_CA_1"/>
    <property type="match status" value="1"/>
</dbReference>
<evidence type="ECO:0000256" key="4">
    <source>
        <dbReference type="ARBA" id="ARBA00012925"/>
    </source>
</evidence>
<dbReference type="SMART" id="SM01057">
    <property type="entry name" value="Carb_anhydrase"/>
    <property type="match status" value="1"/>
</dbReference>
<evidence type="ECO:0000313" key="12">
    <source>
        <dbReference type="Proteomes" id="UP000799766"/>
    </source>
</evidence>
<dbReference type="InterPro" id="IPR001148">
    <property type="entry name" value="CA_dom"/>
</dbReference>
<keyword evidence="5 9" id="KW-0479">Metal-binding</keyword>
<evidence type="ECO:0000256" key="3">
    <source>
        <dbReference type="ARBA" id="ARBA00010718"/>
    </source>
</evidence>
<name>A0A6A6NQQ7_9PEZI</name>
<keyword evidence="9" id="KW-0732">Signal</keyword>
<dbReference type="EC" id="4.2.1.1" evidence="4 9"/>
<dbReference type="Proteomes" id="UP000799766">
    <property type="component" value="Unassembled WGS sequence"/>
</dbReference>
<evidence type="ECO:0000256" key="8">
    <source>
        <dbReference type="ARBA" id="ARBA00048348"/>
    </source>
</evidence>
<evidence type="ECO:0000256" key="1">
    <source>
        <dbReference type="ARBA" id="ARBA00001947"/>
    </source>
</evidence>
<reference evidence="11" key="1">
    <citation type="journal article" date="2020" name="Stud. Mycol.">
        <title>101 Dothideomycetes genomes: a test case for predicting lifestyles and emergence of pathogens.</title>
        <authorList>
            <person name="Haridas S."/>
            <person name="Albert R."/>
            <person name="Binder M."/>
            <person name="Bloem J."/>
            <person name="Labutti K."/>
            <person name="Salamov A."/>
            <person name="Andreopoulos B."/>
            <person name="Baker S."/>
            <person name="Barry K."/>
            <person name="Bills G."/>
            <person name="Bluhm B."/>
            <person name="Cannon C."/>
            <person name="Castanera R."/>
            <person name="Culley D."/>
            <person name="Daum C."/>
            <person name="Ezra D."/>
            <person name="Gonzalez J."/>
            <person name="Henrissat B."/>
            <person name="Kuo A."/>
            <person name="Liang C."/>
            <person name="Lipzen A."/>
            <person name="Lutzoni F."/>
            <person name="Magnuson J."/>
            <person name="Mondo S."/>
            <person name="Nolan M."/>
            <person name="Ohm R."/>
            <person name="Pangilinan J."/>
            <person name="Park H.-J."/>
            <person name="Ramirez L."/>
            <person name="Alfaro M."/>
            <person name="Sun H."/>
            <person name="Tritt A."/>
            <person name="Yoshinaga Y."/>
            <person name="Zwiers L.-H."/>
            <person name="Turgeon B."/>
            <person name="Goodwin S."/>
            <person name="Spatafora J."/>
            <person name="Crous P."/>
            <person name="Grigoriev I."/>
        </authorList>
    </citation>
    <scope>NUCLEOTIDE SEQUENCE</scope>
    <source>
        <strain evidence="11">ATCC 16933</strain>
    </source>
</reference>
<evidence type="ECO:0000256" key="6">
    <source>
        <dbReference type="ARBA" id="ARBA00022833"/>
    </source>
</evidence>
<dbReference type="SUPFAM" id="SSF51069">
    <property type="entry name" value="Carbonic anhydrase"/>
    <property type="match status" value="1"/>
</dbReference>
<comment type="catalytic activity">
    <reaction evidence="8 9">
        <text>hydrogencarbonate + H(+) = CO2 + H2O</text>
        <dbReference type="Rhea" id="RHEA:10748"/>
        <dbReference type="ChEBI" id="CHEBI:15377"/>
        <dbReference type="ChEBI" id="CHEBI:15378"/>
        <dbReference type="ChEBI" id="CHEBI:16526"/>
        <dbReference type="ChEBI" id="CHEBI:17544"/>
        <dbReference type="EC" id="4.2.1.1"/>
    </reaction>
</comment>
<evidence type="ECO:0000313" key="11">
    <source>
        <dbReference type="EMBL" id="KAF2453898.1"/>
    </source>
</evidence>
<protein>
    <recommendedName>
        <fullName evidence="4 9">Carbonic anhydrase</fullName>
        <ecNumber evidence="4 9">4.2.1.1</ecNumber>
    </recommendedName>
</protein>
<dbReference type="Pfam" id="PF00194">
    <property type="entry name" value="Carb_anhydrase"/>
    <property type="match status" value="1"/>
</dbReference>
<dbReference type="InterPro" id="IPR036398">
    <property type="entry name" value="CA_dom_sf"/>
</dbReference>
<evidence type="ECO:0000259" key="10">
    <source>
        <dbReference type="PROSITE" id="PS51144"/>
    </source>
</evidence>
<keyword evidence="6 9" id="KW-0862">Zinc</keyword>
<dbReference type="Gene3D" id="3.10.200.10">
    <property type="entry name" value="Alpha carbonic anhydrase"/>
    <property type="match status" value="1"/>
</dbReference>
<dbReference type="CDD" id="cd03124">
    <property type="entry name" value="alpha_CA_prokaryotic_like"/>
    <property type="match status" value="1"/>
</dbReference>
<dbReference type="InterPro" id="IPR018338">
    <property type="entry name" value="Carbonic_anhydrase_a-class_CS"/>
</dbReference>
<dbReference type="PANTHER" id="PTHR18952:SF265">
    <property type="entry name" value="CARBONIC ANHYDRASE"/>
    <property type="match status" value="1"/>
</dbReference>
<dbReference type="InterPro" id="IPR023561">
    <property type="entry name" value="Carbonic_anhydrase_a-class"/>
</dbReference>
<dbReference type="EMBL" id="MU001694">
    <property type="protein sequence ID" value="KAF2453898.1"/>
    <property type="molecule type" value="Genomic_DNA"/>
</dbReference>
<sequence length="309" mass="33284">MFYSTISILVGIAAFVDASCMHATSKLQRRVTPEGGVEVSTFGYTDLIGPLNWAALDAENSACTTGTVQSPINIDETIPITSEAPIINFPSVESAEFENLGSTVEVIVNGTTQFAGVDFELKQFHFHTPSEHRIHEEYYPLEMHMVHEAADGSGAVAVLAIVFDLSTDGSTTDLLTRVTEHLDEIATPGTVTETAALDFEELAHHLTTTPLFQYTGSLTTPPCAEGITFLLTEEPLPIDVATYNALKSVIKFNSRFTQNKLGNGNLLLLENNLQLGIETNAIHPSLAEAHEDPVMDAALALMSAIAAVH</sequence>